<feature type="domain" description="Formyl transferase N-terminal" evidence="9">
    <location>
        <begin position="3"/>
        <end position="183"/>
    </location>
</feature>
<dbReference type="EMBL" id="CP068570">
    <property type="protein sequence ID" value="QQZ48870.1"/>
    <property type="molecule type" value="Genomic_DNA"/>
</dbReference>
<dbReference type="InterPro" id="IPR002376">
    <property type="entry name" value="Formyl_transf_N"/>
</dbReference>
<dbReference type="GO" id="GO:0005829">
    <property type="term" value="C:cytosol"/>
    <property type="evidence" value="ECO:0007669"/>
    <property type="project" value="TreeGrafter"/>
</dbReference>
<dbReference type="GO" id="GO:0006189">
    <property type="term" value="P:'de novo' IMP biosynthetic process"/>
    <property type="evidence" value="ECO:0007669"/>
    <property type="project" value="TreeGrafter"/>
</dbReference>
<evidence type="ECO:0000256" key="3">
    <source>
        <dbReference type="ARBA" id="ARBA00022679"/>
    </source>
</evidence>
<evidence type="ECO:0000256" key="1">
    <source>
        <dbReference type="ARBA" id="ARBA00005054"/>
    </source>
</evidence>
<organism evidence="10">
    <name type="scientific">Phenylobacterium glaciei</name>
    <dbReference type="NCBI Taxonomy" id="2803784"/>
    <lineage>
        <taxon>Bacteria</taxon>
        <taxon>Pseudomonadati</taxon>
        <taxon>Pseudomonadota</taxon>
        <taxon>Alphaproteobacteria</taxon>
        <taxon>Caulobacterales</taxon>
        <taxon>Caulobacteraceae</taxon>
        <taxon>Phenylobacterium</taxon>
    </lineage>
</organism>
<name>A0A974P1Q1_9CAUL</name>
<evidence type="ECO:0000256" key="6">
    <source>
        <dbReference type="ARBA" id="ARBA00041324"/>
    </source>
</evidence>
<reference evidence="10" key="1">
    <citation type="submission" date="2021-01" db="EMBL/GenBank/DDBJ databases">
        <title>Genome sequence of Phenylobacterium sp. 20VBR1 isolated from a valley glaceir, Ny-Alesund, Svalbard.</title>
        <authorList>
            <person name="Thomas F.A."/>
            <person name="Krishnan K.P."/>
            <person name="Sinha R.K."/>
        </authorList>
    </citation>
    <scope>NUCLEOTIDE SEQUENCE</scope>
    <source>
        <strain evidence="10">20VBR1</strain>
    </source>
</reference>
<dbReference type="InterPro" id="IPR001555">
    <property type="entry name" value="GART_AS"/>
</dbReference>
<evidence type="ECO:0000256" key="4">
    <source>
        <dbReference type="ARBA" id="ARBA00022755"/>
    </source>
</evidence>
<dbReference type="AlphaFoldDB" id="A0A974P1Q1"/>
<dbReference type="Gene3D" id="3.40.50.170">
    <property type="entry name" value="Formyl transferase, N-terminal domain"/>
    <property type="match status" value="1"/>
</dbReference>
<dbReference type="PROSITE" id="PS00373">
    <property type="entry name" value="GART"/>
    <property type="match status" value="1"/>
</dbReference>
<comment type="pathway">
    <text evidence="1">Purine metabolism; IMP biosynthesis via de novo pathway; N(2)-formyl-N(1)-(5-phospho-D-ribosyl)glycinamide from N(1)-(5-phospho-D-ribosyl)glycinamide (10-formyl THF route): step 1/1.</text>
</comment>
<dbReference type="InterPro" id="IPR036477">
    <property type="entry name" value="Formyl_transf_N_sf"/>
</dbReference>
<evidence type="ECO:0000256" key="8">
    <source>
        <dbReference type="ARBA" id="ARBA00047664"/>
    </source>
</evidence>
<evidence type="ECO:0000256" key="5">
    <source>
        <dbReference type="ARBA" id="ARBA00038440"/>
    </source>
</evidence>
<dbReference type="EC" id="2.1.2.2" evidence="2"/>
<evidence type="ECO:0000313" key="10">
    <source>
        <dbReference type="EMBL" id="QQZ48870.1"/>
    </source>
</evidence>
<dbReference type="Pfam" id="PF00551">
    <property type="entry name" value="Formyl_trans_N"/>
    <property type="match status" value="1"/>
</dbReference>
<evidence type="ECO:0000256" key="2">
    <source>
        <dbReference type="ARBA" id="ARBA00012254"/>
    </source>
</evidence>
<proteinExistence type="inferred from homology"/>
<comment type="similarity">
    <text evidence="5">Belongs to the GART family.</text>
</comment>
<dbReference type="GO" id="GO:0004644">
    <property type="term" value="F:phosphoribosylglycinamide formyltransferase activity"/>
    <property type="evidence" value="ECO:0007669"/>
    <property type="project" value="UniProtKB-EC"/>
</dbReference>
<dbReference type="SUPFAM" id="SSF53328">
    <property type="entry name" value="Formyltransferase"/>
    <property type="match status" value="1"/>
</dbReference>
<evidence type="ECO:0000256" key="7">
    <source>
        <dbReference type="ARBA" id="ARBA00041682"/>
    </source>
</evidence>
<protein>
    <recommendedName>
        <fullName evidence="2">phosphoribosylglycinamide formyltransferase 1</fullName>
        <ecNumber evidence="2">2.1.2.2</ecNumber>
    </recommendedName>
    <alternativeName>
        <fullName evidence="7">5'-phosphoribosylglycinamide transformylase</fullName>
    </alternativeName>
    <alternativeName>
        <fullName evidence="6">GAR transformylase</fullName>
    </alternativeName>
</protein>
<dbReference type="PANTHER" id="PTHR43369:SF2">
    <property type="entry name" value="PHOSPHORIBOSYLGLYCINAMIDE FORMYLTRANSFERASE"/>
    <property type="match status" value="1"/>
</dbReference>
<comment type="catalytic activity">
    <reaction evidence="8">
        <text>N(1)-(5-phospho-beta-D-ribosyl)glycinamide + (6R)-10-formyltetrahydrofolate = N(2)-formyl-N(1)-(5-phospho-beta-D-ribosyl)glycinamide + (6S)-5,6,7,8-tetrahydrofolate + H(+)</text>
        <dbReference type="Rhea" id="RHEA:15053"/>
        <dbReference type="ChEBI" id="CHEBI:15378"/>
        <dbReference type="ChEBI" id="CHEBI:57453"/>
        <dbReference type="ChEBI" id="CHEBI:143788"/>
        <dbReference type="ChEBI" id="CHEBI:147286"/>
        <dbReference type="ChEBI" id="CHEBI:195366"/>
        <dbReference type="EC" id="2.1.2.2"/>
    </reaction>
</comment>
<evidence type="ECO:0000259" key="9">
    <source>
        <dbReference type="Pfam" id="PF00551"/>
    </source>
</evidence>
<dbReference type="PANTHER" id="PTHR43369">
    <property type="entry name" value="PHOSPHORIBOSYLGLYCINAMIDE FORMYLTRANSFERASE"/>
    <property type="match status" value="1"/>
</dbReference>
<gene>
    <name evidence="10" type="ORF">JKL49_16390</name>
</gene>
<keyword evidence="3" id="KW-0808">Transferase</keyword>
<accession>A0A974P1Q1</accession>
<sequence>MLKLGFLSSRNGSSFRAILEAIDAGVLEAEARLLVSNNRKSGALEFAQARGVPHLCIPTERDPAAADLALRDALAGAGAELVVLSGYLRKLGPATLARYHNRIINIHPGLLPEFGGGDVWSPRTRGGDRGRRALSGATIHLVDEEYDRGPVLERRELALEPGETVDSLEARITTLEPLFFVETLTAIAAGDLVLP</sequence>
<keyword evidence="4" id="KW-0658">Purine biosynthesis</keyword>